<evidence type="ECO:0000256" key="2">
    <source>
        <dbReference type="ARBA" id="ARBA00022771"/>
    </source>
</evidence>
<dbReference type="GO" id="GO:0008270">
    <property type="term" value="F:zinc ion binding"/>
    <property type="evidence" value="ECO:0007669"/>
    <property type="project" value="UniProtKB-KW"/>
</dbReference>
<protein>
    <recommendedName>
        <fullName evidence="4">FLYWCH-type domain-containing protein</fullName>
    </recommendedName>
</protein>
<sequence>MDIFKSNKGVNKISFRGYSYRKNTTNISTQCWRCDIKTCPGTATTDINYTLDGVIPVEKRHHNHPPDLARTELLVAIDKMVESAVTVQDPPRQMISNLASNLTHEAQCIAPKRKSLTTKIQRKRKRRKSSDNPLAITIDGFPIPEKFQTFILANQGFHFLLQHEIGNF</sequence>
<dbReference type="Gene3D" id="2.20.25.240">
    <property type="match status" value="1"/>
</dbReference>
<evidence type="ECO:0000256" key="3">
    <source>
        <dbReference type="ARBA" id="ARBA00022833"/>
    </source>
</evidence>
<accession>A0A0K2UMP2</accession>
<evidence type="ECO:0000313" key="5">
    <source>
        <dbReference type="EMBL" id="CDW39137.1"/>
    </source>
</evidence>
<organism evidence="5">
    <name type="scientific">Lepeophtheirus salmonis</name>
    <name type="common">Salmon louse</name>
    <name type="synonym">Caligus salmonis</name>
    <dbReference type="NCBI Taxonomy" id="72036"/>
    <lineage>
        <taxon>Eukaryota</taxon>
        <taxon>Metazoa</taxon>
        <taxon>Ecdysozoa</taxon>
        <taxon>Arthropoda</taxon>
        <taxon>Crustacea</taxon>
        <taxon>Multicrustacea</taxon>
        <taxon>Hexanauplia</taxon>
        <taxon>Copepoda</taxon>
        <taxon>Siphonostomatoida</taxon>
        <taxon>Caligidae</taxon>
        <taxon>Lepeophtheirus</taxon>
    </lineage>
</organism>
<keyword evidence="3" id="KW-0862">Zinc</keyword>
<name>A0A0K2UMP2_LEPSM</name>
<keyword evidence="1" id="KW-0479">Metal-binding</keyword>
<dbReference type="Pfam" id="PF04500">
    <property type="entry name" value="FLYWCH"/>
    <property type="match status" value="1"/>
</dbReference>
<evidence type="ECO:0000259" key="4">
    <source>
        <dbReference type="Pfam" id="PF04500"/>
    </source>
</evidence>
<keyword evidence="2" id="KW-0863">Zinc-finger</keyword>
<dbReference type="InterPro" id="IPR007588">
    <property type="entry name" value="Znf_FLYWCH"/>
</dbReference>
<proteinExistence type="predicted"/>
<reference evidence="5" key="1">
    <citation type="submission" date="2014-05" db="EMBL/GenBank/DDBJ databases">
        <authorList>
            <person name="Chronopoulou M."/>
        </authorList>
    </citation>
    <scope>NUCLEOTIDE SEQUENCE</scope>
    <source>
        <tissue evidence="5">Whole organism</tissue>
    </source>
</reference>
<evidence type="ECO:0000256" key="1">
    <source>
        <dbReference type="ARBA" id="ARBA00022723"/>
    </source>
</evidence>
<feature type="domain" description="FLYWCH-type" evidence="4">
    <location>
        <begin position="5"/>
        <end position="64"/>
    </location>
</feature>
<dbReference type="AlphaFoldDB" id="A0A0K2UMP2"/>
<dbReference type="EMBL" id="HACA01021776">
    <property type="protein sequence ID" value="CDW39137.1"/>
    <property type="molecule type" value="Transcribed_RNA"/>
</dbReference>